<reference evidence="4 5" key="1">
    <citation type="journal article" date="2017" name="Genome Announc.">
        <title>Genome sequence of the saprophytic ascomycete Epicoccum nigrum ICMP 19927 strain isolated from New Zealand.</title>
        <authorList>
            <person name="Fokin M."/>
            <person name="Fleetwood D."/>
            <person name="Weir B.S."/>
            <person name="Villas-Boas S.G."/>
        </authorList>
    </citation>
    <scope>NUCLEOTIDE SEQUENCE [LARGE SCALE GENOMIC DNA]</scope>
    <source>
        <strain evidence="4 5">ICMP 19927</strain>
    </source>
</reference>
<evidence type="ECO:0000256" key="2">
    <source>
        <dbReference type="SAM" id="Phobius"/>
    </source>
</evidence>
<organism evidence="4 5">
    <name type="scientific">Epicoccum nigrum</name>
    <name type="common">Soil fungus</name>
    <name type="synonym">Epicoccum purpurascens</name>
    <dbReference type="NCBI Taxonomy" id="105696"/>
    <lineage>
        <taxon>Eukaryota</taxon>
        <taxon>Fungi</taxon>
        <taxon>Dikarya</taxon>
        <taxon>Ascomycota</taxon>
        <taxon>Pezizomycotina</taxon>
        <taxon>Dothideomycetes</taxon>
        <taxon>Pleosporomycetidae</taxon>
        <taxon>Pleosporales</taxon>
        <taxon>Pleosporineae</taxon>
        <taxon>Didymellaceae</taxon>
        <taxon>Epicoccum</taxon>
    </lineage>
</organism>
<dbReference type="EMBL" id="KZ107856">
    <property type="protein sequence ID" value="OSS44871.1"/>
    <property type="molecule type" value="Genomic_DNA"/>
</dbReference>
<name>A0A1Y2LLT2_EPING</name>
<keyword evidence="5" id="KW-1185">Reference proteome</keyword>
<accession>A0A1Y2LLT2</accession>
<evidence type="ECO:0000313" key="5">
    <source>
        <dbReference type="Proteomes" id="UP000193240"/>
    </source>
</evidence>
<feature type="domain" description="Peptidase A1" evidence="3">
    <location>
        <begin position="35"/>
        <end position="394"/>
    </location>
</feature>
<proteinExistence type="predicted"/>
<dbReference type="InterPro" id="IPR021109">
    <property type="entry name" value="Peptidase_aspartic_dom_sf"/>
</dbReference>
<dbReference type="InterPro" id="IPR033121">
    <property type="entry name" value="PEPTIDASE_A1"/>
</dbReference>
<evidence type="ECO:0000256" key="1">
    <source>
        <dbReference type="SAM" id="MobiDB-lite"/>
    </source>
</evidence>
<sequence length="695" mass="75005">MHLRKRASQIPAPVVVPTSGTFEGNDGKWSTFLINLNSDQNGLNGQDFRVLASTSSQATLVPGRTEWCKEKCAAKRGLLTFDGNQPLGMEAKDSWSSAGLYAIPTPYWFSEDLRTSGNRTLSGEWGTTQIGLGPSDANSPVLEDRYAVSYIFDAYFLGSFGLANGLSGPQGATKPTFLQQFRNDDKIATASYGYTAGAWYRNNNNGAPGSLVLGGYDQSRMTDPALSLRMPNAINTTLVVGIPSIVYTPDLDVAPAPTSFTAGCGGFSANIDSTLPYLILPDCVCDQFQKTYGLTYDKDQNLYFVNASSHDTNKQQNGTVMFKIAAGSSDSGNYTNIKLGYPAFDHQISSVTGENGKNYFPIKKSKNGIYTLGRTFLQEAYIIVDYERSNFTVAPALYTDSLPKQDLRPIYNSTFDPTTSSVSSGGGLGPGAIAGTVVGIVVAFAIAGVLAFCWWRKRKNKKQVGPLPYETSQIDPTIAGDQFKTRRISELTGSDLPSSPKSPVGDYYSADHKNFPPISEMSPDSPPVELYSPPAESASDVDGRDYFTASKTPHRRGAQRDRASSGYTTPGTPVAELPGDEGQYVVSPVNSPQPSRGPSDTSLTTNIDQRLADHQKDTARVSAEAAATDDVVGPKDETQAEATTELEKERRPSHTRGLSDATIASDSTAVSQPTPEEQERWAREPAVEPRRPLSE</sequence>
<dbReference type="Gene3D" id="2.40.70.10">
    <property type="entry name" value="Acid Proteases"/>
    <property type="match status" value="2"/>
</dbReference>
<feature type="compositionally biased region" description="Polar residues" evidence="1">
    <location>
        <begin position="491"/>
        <end position="501"/>
    </location>
</feature>
<keyword evidence="2" id="KW-1133">Transmembrane helix</keyword>
<evidence type="ECO:0000259" key="3">
    <source>
        <dbReference type="PROSITE" id="PS51767"/>
    </source>
</evidence>
<dbReference type="OMA" id="PGRTEWC"/>
<keyword evidence="2" id="KW-0472">Membrane</keyword>
<feature type="compositionally biased region" description="Basic and acidic residues" evidence="1">
    <location>
        <begin position="610"/>
        <end position="619"/>
    </location>
</feature>
<dbReference type="AlphaFoldDB" id="A0A1Y2LLT2"/>
<protein>
    <recommendedName>
        <fullName evidence="3">Peptidase A1 domain-containing protein</fullName>
    </recommendedName>
</protein>
<feature type="transmembrane region" description="Helical" evidence="2">
    <location>
        <begin position="432"/>
        <end position="455"/>
    </location>
</feature>
<dbReference type="PROSITE" id="PS51767">
    <property type="entry name" value="PEPTIDASE_A1"/>
    <property type="match status" value="1"/>
</dbReference>
<keyword evidence="2" id="KW-0812">Transmembrane</keyword>
<dbReference type="InParanoid" id="A0A1Y2LLT2"/>
<dbReference type="STRING" id="105696.A0A1Y2LLT2"/>
<dbReference type="Proteomes" id="UP000193240">
    <property type="component" value="Unassembled WGS sequence"/>
</dbReference>
<gene>
    <name evidence="4" type="ORF">B5807_10683</name>
</gene>
<feature type="compositionally biased region" description="Polar residues" evidence="1">
    <location>
        <begin position="588"/>
        <end position="608"/>
    </location>
</feature>
<dbReference type="CDD" id="cd12087">
    <property type="entry name" value="TM_EGFR-like"/>
    <property type="match status" value="1"/>
</dbReference>
<feature type="compositionally biased region" description="Basic and acidic residues" evidence="1">
    <location>
        <begin position="677"/>
        <end position="695"/>
    </location>
</feature>
<evidence type="ECO:0000313" key="4">
    <source>
        <dbReference type="EMBL" id="OSS44871.1"/>
    </source>
</evidence>
<feature type="compositionally biased region" description="Polar residues" evidence="1">
    <location>
        <begin position="662"/>
        <end position="675"/>
    </location>
</feature>
<feature type="region of interest" description="Disordered" evidence="1">
    <location>
        <begin position="490"/>
        <end position="695"/>
    </location>
</feature>
<dbReference type="SUPFAM" id="SSF50630">
    <property type="entry name" value="Acid proteases"/>
    <property type="match status" value="1"/>
</dbReference>
<dbReference type="Pfam" id="PF00026">
    <property type="entry name" value="Asp"/>
    <property type="match status" value="1"/>
</dbReference>